<keyword evidence="4" id="KW-1185">Reference proteome</keyword>
<feature type="domain" description="Ricin B lectin" evidence="2">
    <location>
        <begin position="55"/>
        <end position="111"/>
    </location>
</feature>
<dbReference type="PROSITE" id="PS50231">
    <property type="entry name" value="RICIN_B_LECTIN"/>
    <property type="match status" value="1"/>
</dbReference>
<comment type="caution">
    <text evidence="3">The sequence shown here is derived from an EMBL/GenBank/DDBJ whole genome shotgun (WGS) entry which is preliminary data.</text>
</comment>
<accession>A0A8J2LN70</accession>
<feature type="signal peptide" evidence="1">
    <location>
        <begin position="1"/>
        <end position="19"/>
    </location>
</feature>
<keyword evidence="1" id="KW-0732">Signal</keyword>
<proteinExistence type="predicted"/>
<name>A0A8J2LN70_9HEXA</name>
<reference evidence="3" key="1">
    <citation type="submission" date="2021-06" db="EMBL/GenBank/DDBJ databases">
        <authorList>
            <person name="Hodson N. C."/>
            <person name="Mongue J. A."/>
            <person name="Jaron S. K."/>
        </authorList>
    </citation>
    <scope>NUCLEOTIDE SEQUENCE</scope>
</reference>
<feature type="chain" id="PRO_5035275177" description="Ricin B lectin domain-containing protein" evidence="1">
    <location>
        <begin position="20"/>
        <end position="241"/>
    </location>
</feature>
<sequence length="241" mass="26620">MFLLEVITFVLHSLATVYASEAGTNGTEALVKVGTGTLQQAQIPSTPRPAFTGSKTDSSVVKFTNVKDGQVMTVDGEQAAPNLNISARVWNNSDSQKWLLVPRGDVYLLLPKRQHKEWETFLRRTSQRGSDNLPAVTVVVGIDVMNGGITQQVLHGRSNQHWEFKDAKEGRILIASPSRGKCIQEKQPETKPSFVQRTKDKIKGVFGSKKPEQIIEPVGLVAVDCDNTDPSQMWRAEPILK</sequence>
<dbReference type="EMBL" id="CAJVCH010570489">
    <property type="protein sequence ID" value="CAG7835043.1"/>
    <property type="molecule type" value="Genomic_DNA"/>
</dbReference>
<evidence type="ECO:0000313" key="4">
    <source>
        <dbReference type="Proteomes" id="UP000708208"/>
    </source>
</evidence>
<evidence type="ECO:0000256" key="1">
    <source>
        <dbReference type="SAM" id="SignalP"/>
    </source>
</evidence>
<organism evidence="3 4">
    <name type="scientific">Allacma fusca</name>
    <dbReference type="NCBI Taxonomy" id="39272"/>
    <lineage>
        <taxon>Eukaryota</taxon>
        <taxon>Metazoa</taxon>
        <taxon>Ecdysozoa</taxon>
        <taxon>Arthropoda</taxon>
        <taxon>Hexapoda</taxon>
        <taxon>Collembola</taxon>
        <taxon>Symphypleona</taxon>
        <taxon>Sminthuridae</taxon>
        <taxon>Allacma</taxon>
    </lineage>
</organism>
<evidence type="ECO:0000259" key="2">
    <source>
        <dbReference type="Pfam" id="PF14200"/>
    </source>
</evidence>
<dbReference type="Pfam" id="PF14200">
    <property type="entry name" value="RicinB_lectin_2"/>
    <property type="match status" value="1"/>
</dbReference>
<dbReference type="AlphaFoldDB" id="A0A8J2LN70"/>
<gene>
    <name evidence="3" type="ORF">AFUS01_LOCUS44470</name>
</gene>
<dbReference type="CDD" id="cd00161">
    <property type="entry name" value="beta-trefoil_Ricin-like"/>
    <property type="match status" value="1"/>
</dbReference>
<dbReference type="Proteomes" id="UP000708208">
    <property type="component" value="Unassembled WGS sequence"/>
</dbReference>
<protein>
    <recommendedName>
        <fullName evidence="2">Ricin B lectin domain-containing protein</fullName>
    </recommendedName>
</protein>
<dbReference type="InterPro" id="IPR000772">
    <property type="entry name" value="Ricin_B_lectin"/>
</dbReference>
<evidence type="ECO:0000313" key="3">
    <source>
        <dbReference type="EMBL" id="CAG7835043.1"/>
    </source>
</evidence>